<evidence type="ECO:0000256" key="1">
    <source>
        <dbReference type="SAM" id="SignalP"/>
    </source>
</evidence>
<dbReference type="EMBL" id="CP051205">
    <property type="protein sequence ID" value="QJB30133.1"/>
    <property type="molecule type" value="Genomic_DNA"/>
</dbReference>
<evidence type="ECO:0000313" key="4">
    <source>
        <dbReference type="Proteomes" id="UP000502421"/>
    </source>
</evidence>
<evidence type="ECO:0000313" key="5">
    <source>
        <dbReference type="Proteomes" id="UP000503144"/>
    </source>
</evidence>
<dbReference type="AlphaFoldDB" id="A0AAE7D519"/>
<feature type="chain" id="PRO_5042091378" evidence="1">
    <location>
        <begin position="21"/>
        <end position="121"/>
    </location>
</feature>
<protein>
    <submittedName>
        <fullName evidence="2">Uncharacterized protein</fullName>
    </submittedName>
</protein>
<accession>A0AAE7D519</accession>
<reference evidence="2 5" key="2">
    <citation type="submission" date="2020-09" db="EMBL/GenBank/DDBJ databases">
        <authorList>
            <person name="Kittiwongwattana C."/>
        </authorList>
    </citation>
    <scope>NUCLEOTIDE SEQUENCE</scope>
    <source>
        <strain evidence="3 5">1303</strain>
        <strain evidence="2">1310</strain>
    </source>
</reference>
<organism evidence="2 4">
    <name type="scientific">Chitinophaga oryzae</name>
    <dbReference type="NCBI Taxonomy" id="2725414"/>
    <lineage>
        <taxon>Bacteria</taxon>
        <taxon>Pseudomonadati</taxon>
        <taxon>Bacteroidota</taxon>
        <taxon>Chitinophagia</taxon>
        <taxon>Chitinophagales</taxon>
        <taxon>Chitinophagaceae</taxon>
        <taxon>Chitinophaga</taxon>
    </lineage>
</organism>
<keyword evidence="1" id="KW-0732">Signal</keyword>
<dbReference type="EMBL" id="CP051204">
    <property type="protein sequence ID" value="QJB36631.1"/>
    <property type="molecule type" value="Genomic_DNA"/>
</dbReference>
<evidence type="ECO:0000313" key="3">
    <source>
        <dbReference type="EMBL" id="QJB36631.1"/>
    </source>
</evidence>
<dbReference type="KEGG" id="coy:HF329_01925"/>
<proteinExistence type="predicted"/>
<gene>
    <name evidence="3" type="ORF">HF324_01635</name>
    <name evidence="2" type="ORF">HF329_01925</name>
</gene>
<evidence type="ECO:0000313" key="2">
    <source>
        <dbReference type="EMBL" id="QJB30133.1"/>
    </source>
</evidence>
<feature type="signal peptide" evidence="1">
    <location>
        <begin position="1"/>
        <end position="20"/>
    </location>
</feature>
<dbReference type="Proteomes" id="UP000503144">
    <property type="component" value="Chromosome"/>
</dbReference>
<name>A0AAE7D519_9BACT</name>
<sequence>MKRIFLLVFLLAAVITSASANVPGGHFRGGYGHTVIVHGGFYSPFYAPFGYYYGYPYYTAPYVPTKLDIQITGIKNDYADKIKSVKLDNSLTRQEKREQIREFKRDRNLDILNAQRDYYKS</sequence>
<dbReference type="RefSeq" id="WP_168802419.1">
    <property type="nucleotide sequence ID" value="NZ_CP051204.2"/>
</dbReference>
<keyword evidence="5" id="KW-1185">Reference proteome</keyword>
<dbReference type="Proteomes" id="UP000502421">
    <property type="component" value="Chromosome"/>
</dbReference>
<reference evidence="4" key="1">
    <citation type="submission" date="2020-04" db="EMBL/GenBank/DDBJ databases">
        <authorList>
            <person name="Kittiwongwattana C."/>
        </authorList>
    </citation>
    <scope>NUCLEOTIDE SEQUENCE [LARGE SCALE GENOMIC DNA]</scope>
    <source>
        <strain evidence="4">1310</strain>
    </source>
</reference>